<evidence type="ECO:0000256" key="2">
    <source>
        <dbReference type="ARBA" id="ARBA00006726"/>
    </source>
</evidence>
<evidence type="ECO:0000256" key="6">
    <source>
        <dbReference type="SAM" id="MobiDB-lite"/>
    </source>
</evidence>
<dbReference type="OrthoDB" id="6373236at2759"/>
<dbReference type="AlphaFoldDB" id="A0A9N9XDX9"/>
<keyword evidence="9" id="KW-1185">Reference proteome</keyword>
<reference evidence="8" key="1">
    <citation type="submission" date="2022-01" db="EMBL/GenBank/DDBJ databases">
        <authorList>
            <person name="King R."/>
        </authorList>
    </citation>
    <scope>NUCLEOTIDE SEQUENCE</scope>
</reference>
<evidence type="ECO:0000259" key="7">
    <source>
        <dbReference type="Pfam" id="PF02234"/>
    </source>
</evidence>
<organism evidence="8 9">
    <name type="scientific">Diabrotica balteata</name>
    <name type="common">Banded cucumber beetle</name>
    <dbReference type="NCBI Taxonomy" id="107213"/>
    <lineage>
        <taxon>Eukaryota</taxon>
        <taxon>Metazoa</taxon>
        <taxon>Ecdysozoa</taxon>
        <taxon>Arthropoda</taxon>
        <taxon>Hexapoda</taxon>
        <taxon>Insecta</taxon>
        <taxon>Pterygota</taxon>
        <taxon>Neoptera</taxon>
        <taxon>Endopterygota</taxon>
        <taxon>Coleoptera</taxon>
        <taxon>Polyphaga</taxon>
        <taxon>Cucujiformia</taxon>
        <taxon>Chrysomeloidea</taxon>
        <taxon>Chrysomelidae</taxon>
        <taxon>Galerucinae</taxon>
        <taxon>Diabroticina</taxon>
        <taxon>Diabroticites</taxon>
        <taxon>Diabrotica</taxon>
    </lineage>
</organism>
<feature type="region of interest" description="Disordered" evidence="6">
    <location>
        <begin position="117"/>
        <end position="141"/>
    </location>
</feature>
<keyword evidence="4" id="KW-0539">Nucleus</keyword>
<keyword evidence="5" id="KW-0131">Cell cycle</keyword>
<feature type="compositionally biased region" description="Polar residues" evidence="6">
    <location>
        <begin position="131"/>
        <end position="141"/>
    </location>
</feature>
<dbReference type="InterPro" id="IPR044898">
    <property type="entry name" value="CDI_dom_sf"/>
</dbReference>
<comment type="subcellular location">
    <subcellularLocation>
        <location evidence="1">Nucleus</location>
    </subcellularLocation>
</comment>
<evidence type="ECO:0000256" key="1">
    <source>
        <dbReference type="ARBA" id="ARBA00004123"/>
    </source>
</evidence>
<evidence type="ECO:0000256" key="3">
    <source>
        <dbReference type="ARBA" id="ARBA00023013"/>
    </source>
</evidence>
<keyword evidence="3" id="KW-0649">Protein kinase inhibitor</keyword>
<dbReference type="PANTHER" id="PTHR10265:SF45">
    <property type="entry name" value="DACAPO"/>
    <property type="match status" value="1"/>
</dbReference>
<name>A0A9N9XDX9_DIABA</name>
<dbReference type="GO" id="GO:0004861">
    <property type="term" value="F:cyclin-dependent protein serine/threonine kinase inhibitor activity"/>
    <property type="evidence" value="ECO:0007669"/>
    <property type="project" value="InterPro"/>
</dbReference>
<dbReference type="InterPro" id="IPR003175">
    <property type="entry name" value="CDI_dom"/>
</dbReference>
<evidence type="ECO:0000256" key="4">
    <source>
        <dbReference type="ARBA" id="ARBA00023242"/>
    </source>
</evidence>
<dbReference type="PANTHER" id="PTHR10265">
    <property type="entry name" value="CYCLIN-DEPENDENT KINASE INHIBITOR 1"/>
    <property type="match status" value="1"/>
</dbReference>
<dbReference type="EMBL" id="OU898278">
    <property type="protein sequence ID" value="CAG9832218.1"/>
    <property type="molecule type" value="Genomic_DNA"/>
</dbReference>
<protein>
    <recommendedName>
        <fullName evidence="7">Cyclin-dependent kinase inhibitor domain-containing protein</fullName>
    </recommendedName>
</protein>
<dbReference type="Gene3D" id="4.10.365.10">
    <property type="entry name" value="p27"/>
    <property type="match status" value="1"/>
</dbReference>
<comment type="similarity">
    <text evidence="2">Belongs to the CDI family.</text>
</comment>
<sequence length="141" mass="16504">MYYKPIELVSSKTPHFCRPEIRKVKRVLFGAVDHIATQRFVDQELEKVRVTKSEKWNFDFQHERSLSPSGDYQWKPATPVKKQPLSLKHAIIEFEGQDLYPIPDDIIRPIPIMLSSTPREEVTSPRKTHPRTQPQRLITGE</sequence>
<proteinExistence type="inferred from homology"/>
<evidence type="ECO:0000313" key="8">
    <source>
        <dbReference type="EMBL" id="CAG9832218.1"/>
    </source>
</evidence>
<accession>A0A9N9XDX9</accession>
<dbReference type="Proteomes" id="UP001153709">
    <property type="component" value="Chromosome 3"/>
</dbReference>
<evidence type="ECO:0000313" key="9">
    <source>
        <dbReference type="Proteomes" id="UP001153709"/>
    </source>
</evidence>
<dbReference type="GO" id="GO:0051726">
    <property type="term" value="P:regulation of cell cycle"/>
    <property type="evidence" value="ECO:0007669"/>
    <property type="project" value="InterPro"/>
</dbReference>
<dbReference type="Pfam" id="PF02234">
    <property type="entry name" value="CDI"/>
    <property type="match status" value="1"/>
</dbReference>
<evidence type="ECO:0000256" key="5">
    <source>
        <dbReference type="ARBA" id="ARBA00023306"/>
    </source>
</evidence>
<feature type="domain" description="Cyclin-dependent kinase inhibitor" evidence="7">
    <location>
        <begin position="28"/>
        <end position="75"/>
    </location>
</feature>
<dbReference type="GO" id="GO:0005634">
    <property type="term" value="C:nucleus"/>
    <property type="evidence" value="ECO:0007669"/>
    <property type="project" value="UniProtKB-SubCell"/>
</dbReference>
<gene>
    <name evidence="8" type="ORF">DIABBA_LOCUS5741</name>
</gene>